<reference evidence="3" key="2">
    <citation type="submission" date="2020-05" db="UniProtKB">
        <authorList>
            <consortium name="EnsemblMetazoa"/>
        </authorList>
    </citation>
    <scope>IDENTIFICATION</scope>
</reference>
<dbReference type="EnsemblMetazoa" id="ASIC000209-RA">
    <property type="protein sequence ID" value="ASIC000209-PA"/>
    <property type="gene ID" value="ASIC000209"/>
</dbReference>
<keyword evidence="4" id="KW-1185">Reference proteome</keyword>
<name>A0A084VA00_ANOSI</name>
<proteinExistence type="predicted"/>
<accession>A0A084VA00</accession>
<gene>
    <name evidence="2" type="ORF">ZHAS_00000209</name>
</gene>
<feature type="compositionally biased region" description="Polar residues" evidence="1">
    <location>
        <begin position="22"/>
        <end position="31"/>
    </location>
</feature>
<sequence>MEKIQAAVKILEDTLELEKAFQKSSPGSPGTSEDESEAPPGWRRLPSEEEMVESLRETLTIINQHPLDD</sequence>
<protein>
    <submittedName>
        <fullName evidence="2 3">Thymidine phosphorylase</fullName>
    </submittedName>
</protein>
<organism evidence="2">
    <name type="scientific">Anopheles sinensis</name>
    <name type="common">Mosquito</name>
    <dbReference type="NCBI Taxonomy" id="74873"/>
    <lineage>
        <taxon>Eukaryota</taxon>
        <taxon>Metazoa</taxon>
        <taxon>Ecdysozoa</taxon>
        <taxon>Arthropoda</taxon>
        <taxon>Hexapoda</taxon>
        <taxon>Insecta</taxon>
        <taxon>Pterygota</taxon>
        <taxon>Neoptera</taxon>
        <taxon>Endopterygota</taxon>
        <taxon>Diptera</taxon>
        <taxon>Nematocera</taxon>
        <taxon>Culicoidea</taxon>
        <taxon>Culicidae</taxon>
        <taxon>Anophelinae</taxon>
        <taxon>Anopheles</taxon>
    </lineage>
</organism>
<dbReference type="EMBL" id="KE523925">
    <property type="protein sequence ID" value="KFB34794.1"/>
    <property type="molecule type" value="Genomic_DNA"/>
</dbReference>
<evidence type="ECO:0000313" key="4">
    <source>
        <dbReference type="Proteomes" id="UP000030765"/>
    </source>
</evidence>
<dbReference type="Proteomes" id="UP000030765">
    <property type="component" value="Unassembled WGS sequence"/>
</dbReference>
<reference evidence="2 4" key="1">
    <citation type="journal article" date="2014" name="BMC Genomics">
        <title>Genome sequence of Anopheles sinensis provides insight into genetics basis of mosquito competence for malaria parasites.</title>
        <authorList>
            <person name="Zhou D."/>
            <person name="Zhang D."/>
            <person name="Ding G."/>
            <person name="Shi L."/>
            <person name="Hou Q."/>
            <person name="Ye Y."/>
            <person name="Xu Y."/>
            <person name="Zhou H."/>
            <person name="Xiong C."/>
            <person name="Li S."/>
            <person name="Yu J."/>
            <person name="Hong S."/>
            <person name="Yu X."/>
            <person name="Zou P."/>
            <person name="Chen C."/>
            <person name="Chang X."/>
            <person name="Wang W."/>
            <person name="Lv Y."/>
            <person name="Sun Y."/>
            <person name="Ma L."/>
            <person name="Shen B."/>
            <person name="Zhu C."/>
        </authorList>
    </citation>
    <scope>NUCLEOTIDE SEQUENCE [LARGE SCALE GENOMIC DNA]</scope>
</reference>
<dbReference type="VEuPathDB" id="VectorBase:ASIC000209"/>
<evidence type="ECO:0000313" key="2">
    <source>
        <dbReference type="EMBL" id="KFB34794.1"/>
    </source>
</evidence>
<dbReference type="AlphaFoldDB" id="A0A084VA00"/>
<evidence type="ECO:0000256" key="1">
    <source>
        <dbReference type="SAM" id="MobiDB-lite"/>
    </source>
</evidence>
<dbReference type="EMBL" id="ATLV01000959">
    <property type="status" value="NOT_ANNOTATED_CDS"/>
    <property type="molecule type" value="Genomic_DNA"/>
</dbReference>
<evidence type="ECO:0000313" key="3">
    <source>
        <dbReference type="EnsemblMetazoa" id="ASIC000209-PA"/>
    </source>
</evidence>
<feature type="region of interest" description="Disordered" evidence="1">
    <location>
        <begin position="20"/>
        <end position="51"/>
    </location>
</feature>